<feature type="signal peptide" evidence="8">
    <location>
        <begin position="1"/>
        <end position="32"/>
    </location>
</feature>
<dbReference type="InterPro" id="IPR025705">
    <property type="entry name" value="Beta_hexosaminidase_sua/sub"/>
</dbReference>
<keyword evidence="5" id="KW-0326">Glycosidase</keyword>
<dbReference type="PRINTS" id="PR00738">
    <property type="entry name" value="GLHYDRLASE20"/>
</dbReference>
<dbReference type="GO" id="GO:0005975">
    <property type="term" value="P:carbohydrate metabolic process"/>
    <property type="evidence" value="ECO:0007669"/>
    <property type="project" value="InterPro"/>
</dbReference>
<feature type="chain" id="PRO_5011554353" description="beta-N-acetylhexosaminidase" evidence="8">
    <location>
        <begin position="33"/>
        <end position="559"/>
    </location>
</feature>
<dbReference type="OrthoDB" id="9763537at2"/>
<keyword evidence="12" id="KW-1185">Reference proteome</keyword>
<dbReference type="RefSeq" id="WP_091180380.1">
    <property type="nucleotide sequence ID" value="NZ_FOFA01000004.1"/>
</dbReference>
<feature type="active site" description="Proton donor" evidence="6">
    <location>
        <position position="365"/>
    </location>
</feature>
<comment type="similarity">
    <text evidence="2">Belongs to the glycosyl hydrolase 20 family.</text>
</comment>
<evidence type="ECO:0000313" key="12">
    <source>
        <dbReference type="Proteomes" id="UP000198504"/>
    </source>
</evidence>
<evidence type="ECO:0000259" key="9">
    <source>
        <dbReference type="Pfam" id="PF00728"/>
    </source>
</evidence>
<name>A0A1H9HHG2_9ACTN</name>
<feature type="region of interest" description="Disordered" evidence="7">
    <location>
        <begin position="33"/>
        <end position="63"/>
    </location>
</feature>
<dbReference type="InterPro" id="IPR015883">
    <property type="entry name" value="Glyco_hydro_20_cat"/>
</dbReference>
<dbReference type="GO" id="GO:0030203">
    <property type="term" value="P:glycosaminoglycan metabolic process"/>
    <property type="evidence" value="ECO:0007669"/>
    <property type="project" value="TreeGrafter"/>
</dbReference>
<dbReference type="InterPro" id="IPR017853">
    <property type="entry name" value="GH"/>
</dbReference>
<dbReference type="Gene3D" id="3.20.20.80">
    <property type="entry name" value="Glycosidases"/>
    <property type="match status" value="1"/>
</dbReference>
<dbReference type="STRING" id="1036181.SAMN05421756_104255"/>
<dbReference type="Proteomes" id="UP000198504">
    <property type="component" value="Unassembled WGS sequence"/>
</dbReference>
<keyword evidence="4" id="KW-0378">Hydrolase</keyword>
<evidence type="ECO:0000256" key="6">
    <source>
        <dbReference type="PIRSR" id="PIRSR625705-1"/>
    </source>
</evidence>
<evidence type="ECO:0000313" key="11">
    <source>
        <dbReference type="EMBL" id="SEQ61755.1"/>
    </source>
</evidence>
<dbReference type="PANTHER" id="PTHR22600">
    <property type="entry name" value="BETA-HEXOSAMINIDASE"/>
    <property type="match status" value="1"/>
</dbReference>
<dbReference type="Gene3D" id="3.30.379.10">
    <property type="entry name" value="Chitobiase/beta-hexosaminidase domain 2-like"/>
    <property type="match status" value="1"/>
</dbReference>
<dbReference type="EMBL" id="FOFA01000004">
    <property type="protein sequence ID" value="SEQ61755.1"/>
    <property type="molecule type" value="Genomic_DNA"/>
</dbReference>
<organism evidence="11 12">
    <name type="scientific">Microlunatus flavus</name>
    <dbReference type="NCBI Taxonomy" id="1036181"/>
    <lineage>
        <taxon>Bacteria</taxon>
        <taxon>Bacillati</taxon>
        <taxon>Actinomycetota</taxon>
        <taxon>Actinomycetes</taxon>
        <taxon>Propionibacteriales</taxon>
        <taxon>Propionibacteriaceae</taxon>
        <taxon>Microlunatus</taxon>
    </lineage>
</organism>
<evidence type="ECO:0000256" key="3">
    <source>
        <dbReference type="ARBA" id="ARBA00012663"/>
    </source>
</evidence>
<dbReference type="Pfam" id="PF02838">
    <property type="entry name" value="Glyco_hydro_20b"/>
    <property type="match status" value="1"/>
</dbReference>
<accession>A0A1H9HHG2</accession>
<evidence type="ECO:0000256" key="5">
    <source>
        <dbReference type="ARBA" id="ARBA00023295"/>
    </source>
</evidence>
<evidence type="ECO:0000256" key="2">
    <source>
        <dbReference type="ARBA" id="ARBA00006285"/>
    </source>
</evidence>
<evidence type="ECO:0000256" key="4">
    <source>
        <dbReference type="ARBA" id="ARBA00022801"/>
    </source>
</evidence>
<dbReference type="Pfam" id="PF00728">
    <property type="entry name" value="Glyco_hydro_20"/>
    <property type="match status" value="1"/>
</dbReference>
<dbReference type="AlphaFoldDB" id="A0A1H9HHG2"/>
<dbReference type="GO" id="GO:0004563">
    <property type="term" value="F:beta-N-acetylhexosaminidase activity"/>
    <property type="evidence" value="ECO:0007669"/>
    <property type="project" value="UniProtKB-EC"/>
</dbReference>
<dbReference type="InterPro" id="IPR015882">
    <property type="entry name" value="HEX_bac_N"/>
</dbReference>
<protein>
    <recommendedName>
        <fullName evidence="3">beta-N-acetylhexosaminidase</fullName>
        <ecNumber evidence="3">3.2.1.52</ecNumber>
    </recommendedName>
</protein>
<sequence>MPHRLRSAGVHAVAAAALVATTLAVSSPVAQATVPAARPTTSPPTGDPAMPGQTSAMDVPTPAQRILPTPRSLETRSGSLTFDATSVVDVGRHPKKGTVAVATFLGDFLRTPTGYGWEVVRGSHAANRVVLKSGGPASLGKEGYRLDVGRRAVTIEARTSTGLFHGVQTLRQLMPAAVEKHERVEGTTWTIPRVRVSDAPRYPVRGAMLDVARHFMSVAEVKAYIDAMVPLKLNTFELHLADDQGWRLEIKSWPRLATYGGALETGGTKGGSYTQAEYTELVAYAKARHITLVPEIDLPGHTNAALASYAELNCDGKAPERYTGTDVGFSSLCASKDVTYRFLSDVLGEIAALTPGRYISIGGDEAHSTTQADYTKMVDAAQRVLRQHGKRMWGWHQTASADPAKRSIAAYWGTAGSKDDIALARQAAKKGQRIVMAPADHAYLDMKYTPSFPYGQDWAAVVKVSDSYAWDPATLVPGVPSSAVAGVLAPVWTETLPDITKVELMAFPRLAGIAQIGWSPRRTHALEPYLVQLAVQGPRWEAAGVDFYRSPEVAWHRFG</sequence>
<dbReference type="InterPro" id="IPR029018">
    <property type="entry name" value="Hex-like_dom2"/>
</dbReference>
<evidence type="ECO:0000256" key="1">
    <source>
        <dbReference type="ARBA" id="ARBA00001231"/>
    </source>
</evidence>
<feature type="domain" description="Glycoside hydrolase family 20 catalytic" evidence="9">
    <location>
        <begin position="202"/>
        <end position="520"/>
    </location>
</feature>
<dbReference type="GO" id="GO:0016020">
    <property type="term" value="C:membrane"/>
    <property type="evidence" value="ECO:0007669"/>
    <property type="project" value="TreeGrafter"/>
</dbReference>
<dbReference type="PANTHER" id="PTHR22600:SF57">
    <property type="entry name" value="BETA-N-ACETYLHEXOSAMINIDASE"/>
    <property type="match status" value="1"/>
</dbReference>
<dbReference type="SUPFAM" id="SSF55545">
    <property type="entry name" value="beta-N-acetylhexosaminidase-like domain"/>
    <property type="match status" value="1"/>
</dbReference>
<gene>
    <name evidence="11" type="ORF">SAMN05421756_104255</name>
</gene>
<dbReference type="EC" id="3.2.1.52" evidence="3"/>
<evidence type="ECO:0000256" key="8">
    <source>
        <dbReference type="SAM" id="SignalP"/>
    </source>
</evidence>
<reference evidence="12" key="1">
    <citation type="submission" date="2016-10" db="EMBL/GenBank/DDBJ databases">
        <authorList>
            <person name="Varghese N."/>
            <person name="Submissions S."/>
        </authorList>
    </citation>
    <scope>NUCLEOTIDE SEQUENCE [LARGE SCALE GENOMIC DNA]</scope>
    <source>
        <strain evidence="12">CGMCC 4.6856</strain>
    </source>
</reference>
<dbReference type="SUPFAM" id="SSF51445">
    <property type="entry name" value="(Trans)glycosidases"/>
    <property type="match status" value="1"/>
</dbReference>
<comment type="catalytic activity">
    <reaction evidence="1">
        <text>Hydrolysis of terminal non-reducing N-acetyl-D-hexosamine residues in N-acetyl-beta-D-hexosaminides.</text>
        <dbReference type="EC" id="3.2.1.52"/>
    </reaction>
</comment>
<feature type="domain" description="Beta-hexosaminidase bacterial type N-terminal" evidence="10">
    <location>
        <begin position="64"/>
        <end position="199"/>
    </location>
</feature>
<dbReference type="CDD" id="cd06568">
    <property type="entry name" value="GH20_SpHex_like"/>
    <property type="match status" value="1"/>
</dbReference>
<evidence type="ECO:0000259" key="10">
    <source>
        <dbReference type="Pfam" id="PF02838"/>
    </source>
</evidence>
<proteinExistence type="inferred from homology"/>
<keyword evidence="8" id="KW-0732">Signal</keyword>
<evidence type="ECO:0000256" key="7">
    <source>
        <dbReference type="SAM" id="MobiDB-lite"/>
    </source>
</evidence>